<keyword evidence="1" id="KW-1133">Transmembrane helix</keyword>
<keyword evidence="1" id="KW-0472">Membrane</keyword>
<protein>
    <submittedName>
        <fullName evidence="2">Uncharacterized protein</fullName>
    </submittedName>
</protein>
<dbReference type="Proteomes" id="UP000023067">
    <property type="component" value="Unassembled WGS sequence"/>
</dbReference>
<feature type="transmembrane region" description="Helical" evidence="1">
    <location>
        <begin position="15"/>
        <end position="39"/>
    </location>
</feature>
<dbReference type="AlphaFoldDB" id="Z9JN79"/>
<keyword evidence="3" id="KW-1185">Reference proteome</keyword>
<sequence>MVIWRADSRAVRQRLVVQVVLSLVLTCVLIVVIHVAGIPSSPIESVGVVACGTLLAVSTSSSWRILDRLARRTHRSALVRRGSAALLASYLVQSTTDQLVLMFAVAVLGFLAAGLVDPRAGSPDESLPER</sequence>
<reference evidence="2 3" key="1">
    <citation type="submission" date="2014-02" db="EMBL/GenBank/DDBJ databases">
        <title>Genome sequence of Brachybacterium phenoliresistens strain W13A50.</title>
        <authorList>
            <person name="Wang X."/>
        </authorList>
    </citation>
    <scope>NUCLEOTIDE SEQUENCE [LARGE SCALE GENOMIC DNA]</scope>
    <source>
        <strain evidence="2 3">W13A50</strain>
    </source>
</reference>
<keyword evidence="1" id="KW-0812">Transmembrane</keyword>
<organism evidence="2 3">
    <name type="scientific">Brachybacterium phenoliresistens</name>
    <dbReference type="NCBI Taxonomy" id="396014"/>
    <lineage>
        <taxon>Bacteria</taxon>
        <taxon>Bacillati</taxon>
        <taxon>Actinomycetota</taxon>
        <taxon>Actinomycetes</taxon>
        <taxon>Micrococcales</taxon>
        <taxon>Dermabacteraceae</taxon>
        <taxon>Brachybacterium</taxon>
    </lineage>
</organism>
<comment type="caution">
    <text evidence="2">The sequence shown here is derived from an EMBL/GenBank/DDBJ whole genome shotgun (WGS) entry which is preliminary data.</text>
</comment>
<gene>
    <name evidence="2" type="ORF">BF93_09185</name>
</gene>
<feature type="transmembrane region" description="Helical" evidence="1">
    <location>
        <begin position="99"/>
        <end position="116"/>
    </location>
</feature>
<name>Z9JN79_9MICO</name>
<evidence type="ECO:0000313" key="3">
    <source>
        <dbReference type="Proteomes" id="UP000023067"/>
    </source>
</evidence>
<accession>Z9JN79</accession>
<feature type="transmembrane region" description="Helical" evidence="1">
    <location>
        <begin position="45"/>
        <end position="66"/>
    </location>
</feature>
<dbReference type="RefSeq" id="WP_038374218.1">
    <property type="nucleotide sequence ID" value="NZ_BAAAOW010000013.1"/>
</dbReference>
<evidence type="ECO:0000256" key="1">
    <source>
        <dbReference type="SAM" id="Phobius"/>
    </source>
</evidence>
<evidence type="ECO:0000313" key="2">
    <source>
        <dbReference type="EMBL" id="EWS79880.1"/>
    </source>
</evidence>
<dbReference type="STRING" id="396014.BF93_09185"/>
<proteinExistence type="predicted"/>
<dbReference type="HOGENOM" id="CLU_1934015_0_0_11"/>
<dbReference type="EMBL" id="JDYK01000023">
    <property type="protein sequence ID" value="EWS79880.1"/>
    <property type="molecule type" value="Genomic_DNA"/>
</dbReference>